<dbReference type="Proteomes" id="UP001207252">
    <property type="component" value="Unassembled WGS sequence"/>
</dbReference>
<gene>
    <name evidence="1" type="ORF">OF365_01570</name>
</gene>
<organism evidence="1 2">
    <name type="scientific">Ureaplasma zalophigenitalium</name>
    <dbReference type="NCBI Taxonomy" id="907723"/>
    <lineage>
        <taxon>Bacteria</taxon>
        <taxon>Bacillati</taxon>
        <taxon>Mycoplasmatota</taxon>
        <taxon>Mycoplasmoidales</taxon>
        <taxon>Mycoplasmoidaceae</taxon>
        <taxon>Ureaplasma</taxon>
    </lineage>
</organism>
<dbReference type="EMBL" id="JAOXHJ010000003">
    <property type="protein sequence ID" value="MCV3754053.1"/>
    <property type="molecule type" value="Genomic_DNA"/>
</dbReference>
<name>A0ABT3BQ03_9BACT</name>
<comment type="caution">
    <text evidence="1">The sequence shown here is derived from an EMBL/GenBank/DDBJ whole genome shotgun (WGS) entry which is preliminary data.</text>
</comment>
<proteinExistence type="predicted"/>
<keyword evidence="2" id="KW-1185">Reference proteome</keyword>
<sequence length="124" mass="14474">MFAKTPEDVKQDDVQAELSQHVGNFCELTISPSDLGLQKGLVTKNQYHEVLKEPVRSFLKANKLNDENIRCYYTLHGNTEHPHAHLFFYEKNPCLKKRVSQKSQLITYLKVFMSKSCIQLIYRK</sequence>
<reference evidence="1 2" key="1">
    <citation type="journal article" date="2020" name="Int. J. Syst. Evol. Microbiol.">
        <title>Ureaplasma miroungigenitalium sp. nov. isolated from northern elephant seals (Mirounga angustirostris) and Ureaplasma zalophigenitalium sp. nov. isolated from California sea lions (Zalophus californianus).</title>
        <authorList>
            <person name="Volokhov D.V."/>
            <person name="Gulland F.M."/>
            <person name="Gao Y."/>
            <person name="Chizhikov V.E."/>
        </authorList>
    </citation>
    <scope>NUCLEOTIDE SEQUENCE [LARGE SCALE GENOMIC DNA]</scope>
    <source>
        <strain evidence="1 2">CSL7644-GEN</strain>
    </source>
</reference>
<accession>A0ABT3BQ03</accession>
<evidence type="ECO:0000313" key="2">
    <source>
        <dbReference type="Proteomes" id="UP001207252"/>
    </source>
</evidence>
<protein>
    <submittedName>
        <fullName evidence="1">Uncharacterized protein</fullName>
    </submittedName>
</protein>
<evidence type="ECO:0000313" key="1">
    <source>
        <dbReference type="EMBL" id="MCV3754053.1"/>
    </source>
</evidence>
<dbReference type="RefSeq" id="WP_263817857.1">
    <property type="nucleotide sequence ID" value="NZ_JAOXHJ010000003.1"/>
</dbReference>